<evidence type="ECO:0000313" key="2">
    <source>
        <dbReference type="Proteomes" id="UP001152888"/>
    </source>
</evidence>
<protein>
    <submittedName>
        <fullName evidence="1">Uncharacterized protein</fullName>
    </submittedName>
</protein>
<keyword evidence="2" id="KW-1185">Reference proteome</keyword>
<proteinExistence type="predicted"/>
<dbReference type="EMBL" id="CAKOFQ010007895">
    <property type="protein sequence ID" value="CAH2009597.1"/>
    <property type="molecule type" value="Genomic_DNA"/>
</dbReference>
<dbReference type="AlphaFoldDB" id="A0A9P0MC18"/>
<evidence type="ECO:0000313" key="1">
    <source>
        <dbReference type="EMBL" id="CAH2009597.1"/>
    </source>
</evidence>
<comment type="caution">
    <text evidence="1">The sequence shown here is derived from an EMBL/GenBank/DDBJ whole genome shotgun (WGS) entry which is preliminary data.</text>
</comment>
<gene>
    <name evidence="1" type="ORF">ACAOBT_LOCUS30968</name>
</gene>
<organism evidence="1 2">
    <name type="scientific">Acanthoscelides obtectus</name>
    <name type="common">Bean weevil</name>
    <name type="synonym">Bruchus obtectus</name>
    <dbReference type="NCBI Taxonomy" id="200917"/>
    <lineage>
        <taxon>Eukaryota</taxon>
        <taxon>Metazoa</taxon>
        <taxon>Ecdysozoa</taxon>
        <taxon>Arthropoda</taxon>
        <taxon>Hexapoda</taxon>
        <taxon>Insecta</taxon>
        <taxon>Pterygota</taxon>
        <taxon>Neoptera</taxon>
        <taxon>Endopterygota</taxon>
        <taxon>Coleoptera</taxon>
        <taxon>Polyphaga</taxon>
        <taxon>Cucujiformia</taxon>
        <taxon>Chrysomeloidea</taxon>
        <taxon>Chrysomelidae</taxon>
        <taxon>Bruchinae</taxon>
        <taxon>Bruchini</taxon>
        <taxon>Acanthoscelides</taxon>
    </lineage>
</organism>
<sequence>MVAREIAEKLGHTSGISYSDIAATASEFGRKKLAIKPTD</sequence>
<reference evidence="1" key="1">
    <citation type="submission" date="2022-03" db="EMBL/GenBank/DDBJ databases">
        <authorList>
            <person name="Sayadi A."/>
        </authorList>
    </citation>
    <scope>NUCLEOTIDE SEQUENCE</scope>
</reference>
<accession>A0A9P0MC18</accession>
<name>A0A9P0MC18_ACAOB</name>
<dbReference type="OrthoDB" id="1792at2759"/>
<dbReference type="Proteomes" id="UP001152888">
    <property type="component" value="Unassembled WGS sequence"/>
</dbReference>